<dbReference type="Proteomes" id="UP001595904">
    <property type="component" value="Unassembled WGS sequence"/>
</dbReference>
<proteinExistence type="predicted"/>
<evidence type="ECO:0000256" key="1">
    <source>
        <dbReference type="SAM" id="MobiDB-lite"/>
    </source>
</evidence>
<dbReference type="EMBL" id="JBHSDU010000001">
    <property type="protein sequence ID" value="MFC4307902.1"/>
    <property type="molecule type" value="Genomic_DNA"/>
</dbReference>
<feature type="region of interest" description="Disordered" evidence="1">
    <location>
        <begin position="1"/>
        <end position="28"/>
    </location>
</feature>
<gene>
    <name evidence="2" type="ORF">ACFPN2_02305</name>
</gene>
<reference evidence="3" key="1">
    <citation type="journal article" date="2019" name="Int. J. Syst. Evol. Microbiol.">
        <title>The Global Catalogue of Microorganisms (GCM) 10K type strain sequencing project: providing services to taxonomists for standard genome sequencing and annotation.</title>
        <authorList>
            <consortium name="The Broad Institute Genomics Platform"/>
            <consortium name="The Broad Institute Genome Sequencing Center for Infectious Disease"/>
            <person name="Wu L."/>
            <person name="Ma J."/>
        </authorList>
    </citation>
    <scope>NUCLEOTIDE SEQUENCE [LARGE SCALE GENOMIC DNA]</scope>
    <source>
        <strain evidence="3">CGMCC 1.10759</strain>
    </source>
</reference>
<name>A0ABV8SLY3_9GAMM</name>
<keyword evidence="3" id="KW-1185">Reference proteome</keyword>
<protein>
    <submittedName>
        <fullName evidence="2">Uncharacterized protein</fullName>
    </submittedName>
</protein>
<sequence length="72" mass="7984">MNELSSLGSSYRAPSFSRRSRRNEWSSDDLHRLRELAATGTPLNAIAAALRRTTSAVRNKAGMQGISLRLPR</sequence>
<dbReference type="RefSeq" id="WP_380594565.1">
    <property type="nucleotide sequence ID" value="NZ_JBHSDU010000001.1"/>
</dbReference>
<organism evidence="2 3">
    <name type="scientific">Steroidobacter flavus</name>
    <dbReference type="NCBI Taxonomy" id="1842136"/>
    <lineage>
        <taxon>Bacteria</taxon>
        <taxon>Pseudomonadati</taxon>
        <taxon>Pseudomonadota</taxon>
        <taxon>Gammaproteobacteria</taxon>
        <taxon>Steroidobacterales</taxon>
        <taxon>Steroidobacteraceae</taxon>
        <taxon>Steroidobacter</taxon>
    </lineage>
</organism>
<evidence type="ECO:0000313" key="3">
    <source>
        <dbReference type="Proteomes" id="UP001595904"/>
    </source>
</evidence>
<evidence type="ECO:0000313" key="2">
    <source>
        <dbReference type="EMBL" id="MFC4307902.1"/>
    </source>
</evidence>
<accession>A0ABV8SLY3</accession>
<comment type="caution">
    <text evidence="2">The sequence shown here is derived from an EMBL/GenBank/DDBJ whole genome shotgun (WGS) entry which is preliminary data.</text>
</comment>